<dbReference type="Proteomes" id="UP000276443">
    <property type="component" value="Unassembled WGS sequence"/>
</dbReference>
<keyword evidence="4" id="KW-0645">Protease</keyword>
<organism evidence="4 5">
    <name type="scientific">Aquisalibacillus elongatus</name>
    <dbReference type="NCBI Taxonomy" id="485577"/>
    <lineage>
        <taxon>Bacteria</taxon>
        <taxon>Bacillati</taxon>
        <taxon>Bacillota</taxon>
        <taxon>Bacilli</taxon>
        <taxon>Bacillales</taxon>
        <taxon>Bacillaceae</taxon>
        <taxon>Aquisalibacillus</taxon>
    </lineage>
</organism>
<evidence type="ECO:0000313" key="4">
    <source>
        <dbReference type="EMBL" id="RPF51040.1"/>
    </source>
</evidence>
<protein>
    <submittedName>
        <fullName evidence="4">Dipeptidyl aminopeptidase/acylaminoacyl peptidase</fullName>
    </submittedName>
</protein>
<feature type="domain" description="Peptidase S9 prolyl oligopeptidase catalytic" evidence="3">
    <location>
        <begin position="386"/>
        <end position="591"/>
    </location>
</feature>
<name>A0A3N5B681_9BACI</name>
<dbReference type="PANTHER" id="PTHR42776">
    <property type="entry name" value="SERINE PEPTIDASE S9 FAMILY MEMBER"/>
    <property type="match status" value="1"/>
</dbReference>
<dbReference type="SUPFAM" id="SSF53474">
    <property type="entry name" value="alpha/beta-Hydrolases"/>
    <property type="match status" value="1"/>
</dbReference>
<dbReference type="Pfam" id="PF00326">
    <property type="entry name" value="Peptidase_S9"/>
    <property type="match status" value="1"/>
</dbReference>
<dbReference type="GO" id="GO:0004177">
    <property type="term" value="F:aminopeptidase activity"/>
    <property type="evidence" value="ECO:0007669"/>
    <property type="project" value="UniProtKB-KW"/>
</dbReference>
<dbReference type="PANTHER" id="PTHR42776:SF27">
    <property type="entry name" value="DIPEPTIDYL PEPTIDASE FAMILY MEMBER 6"/>
    <property type="match status" value="1"/>
</dbReference>
<evidence type="ECO:0000256" key="1">
    <source>
        <dbReference type="ARBA" id="ARBA00022801"/>
    </source>
</evidence>
<dbReference type="GO" id="GO:0006508">
    <property type="term" value="P:proteolysis"/>
    <property type="evidence" value="ECO:0007669"/>
    <property type="project" value="InterPro"/>
</dbReference>
<evidence type="ECO:0000313" key="5">
    <source>
        <dbReference type="Proteomes" id="UP000276443"/>
    </source>
</evidence>
<dbReference type="EMBL" id="RKRF01000011">
    <property type="protein sequence ID" value="RPF51040.1"/>
    <property type="molecule type" value="Genomic_DNA"/>
</dbReference>
<dbReference type="Pfam" id="PF07676">
    <property type="entry name" value="PD40"/>
    <property type="match status" value="1"/>
</dbReference>
<dbReference type="Gene3D" id="2.120.10.30">
    <property type="entry name" value="TolB, C-terminal domain"/>
    <property type="match status" value="1"/>
</dbReference>
<dbReference type="Gene3D" id="3.40.50.1820">
    <property type="entry name" value="alpha/beta hydrolase"/>
    <property type="match status" value="1"/>
</dbReference>
<dbReference type="InterPro" id="IPR011042">
    <property type="entry name" value="6-blade_b-propeller_TolB-like"/>
</dbReference>
<keyword evidence="1" id="KW-0378">Hydrolase</keyword>
<comment type="caution">
    <text evidence="4">The sequence shown here is derived from an EMBL/GenBank/DDBJ whole genome shotgun (WGS) entry which is preliminary data.</text>
</comment>
<dbReference type="RefSeq" id="WP_124222647.1">
    <property type="nucleotide sequence ID" value="NZ_RKRF01000011.1"/>
</dbReference>
<keyword evidence="2" id="KW-0720">Serine protease</keyword>
<dbReference type="InterPro" id="IPR029058">
    <property type="entry name" value="AB_hydrolase_fold"/>
</dbReference>
<sequence length="592" mass="67904">MQFKKPNVEQFFQTYGIQSFAVSPDESQLAFSTNLNGQYNLWAMDLPNTFPYPLTFHNQSTGSLQYDQNSEYLLLASDNDGDENTQLYAIPPQGGELKTIRTSEGHRHMLPLLSKDGKKVYYTSNKEAQTFLKSYVYDIENDQEEVFLEGDGAPTYLAKKNSEETAFVYLKMFANTSQLAYALYKGEHHRLTPETDDQHTFGGLDFASETEIYFTTTYNSDFAYLAKYDLETKEFEKVKELEKEAFTDVKYDQSSNSLYLVGEKGVVDSFYRYDLENGTLEKIETPTSIIEDVKVTKSGNVYLLGRSATVPFNIYKYSNNKWEQLTNYGVPGVSKDEMVEPEVVTYPSYDGTEIEAMFFRAKPENDNGHVILWPHGGPQAAERSFFRALFQFLIYQGYSIFTPNFRGSTGYGLKFTKVIEGDWGYGPRIDNVEGLEWLIKNGYADRDKILLMGGSYGGYMALLLHGRHPEYFKAVVDIFGVSNLFSFVETVPEHWKPMMKQWVGDPEKDREKFEEDSPITYLDSMKKPMLVIQGAKDPRVVKAESDQIVEALQKQGTEVEYLVLDDEGHGFSKKENEIKVYKKVLEFFEQYV</sequence>
<dbReference type="InterPro" id="IPR001375">
    <property type="entry name" value="Peptidase_S9_cat"/>
</dbReference>
<keyword evidence="4" id="KW-0031">Aminopeptidase</keyword>
<dbReference type="GO" id="GO:0004252">
    <property type="term" value="F:serine-type endopeptidase activity"/>
    <property type="evidence" value="ECO:0007669"/>
    <property type="project" value="TreeGrafter"/>
</dbReference>
<gene>
    <name evidence="4" type="ORF">EDC24_2302</name>
</gene>
<dbReference type="InterPro" id="IPR011659">
    <property type="entry name" value="WD40"/>
</dbReference>
<dbReference type="OrthoDB" id="108903at2"/>
<evidence type="ECO:0000259" key="3">
    <source>
        <dbReference type="Pfam" id="PF00326"/>
    </source>
</evidence>
<evidence type="ECO:0000256" key="2">
    <source>
        <dbReference type="ARBA" id="ARBA00022825"/>
    </source>
</evidence>
<accession>A0A3N5B681</accession>
<dbReference type="SUPFAM" id="SSF82171">
    <property type="entry name" value="DPP6 N-terminal domain-like"/>
    <property type="match status" value="1"/>
</dbReference>
<dbReference type="AlphaFoldDB" id="A0A3N5B681"/>
<proteinExistence type="predicted"/>
<keyword evidence="5" id="KW-1185">Reference proteome</keyword>
<reference evidence="4 5" key="1">
    <citation type="submission" date="2018-11" db="EMBL/GenBank/DDBJ databases">
        <title>Genomic Encyclopedia of Type Strains, Phase IV (KMG-IV): sequencing the most valuable type-strain genomes for metagenomic binning, comparative biology and taxonomic classification.</title>
        <authorList>
            <person name="Goeker M."/>
        </authorList>
    </citation>
    <scope>NUCLEOTIDE SEQUENCE [LARGE SCALE GENOMIC DNA]</scope>
    <source>
        <strain evidence="4 5">DSM 18090</strain>
    </source>
</reference>